<comment type="caution">
    <text evidence="2">The sequence shown here is derived from an EMBL/GenBank/DDBJ whole genome shotgun (WGS) entry which is preliminary data.</text>
</comment>
<proteinExistence type="predicted"/>
<keyword evidence="3" id="KW-1185">Reference proteome</keyword>
<feature type="compositionally biased region" description="Acidic residues" evidence="1">
    <location>
        <begin position="9"/>
        <end position="21"/>
    </location>
</feature>
<name>A0A8T2PAN6_9TELE</name>
<evidence type="ECO:0000256" key="1">
    <source>
        <dbReference type="SAM" id="MobiDB-lite"/>
    </source>
</evidence>
<feature type="region of interest" description="Disordered" evidence="1">
    <location>
        <begin position="1"/>
        <end position="25"/>
    </location>
</feature>
<accession>A0A8T2PAN6</accession>
<protein>
    <submittedName>
        <fullName evidence="2">Uncharacterized protein</fullName>
    </submittedName>
</protein>
<evidence type="ECO:0000313" key="3">
    <source>
        <dbReference type="Proteomes" id="UP000824540"/>
    </source>
</evidence>
<dbReference type="Proteomes" id="UP000824540">
    <property type="component" value="Unassembled WGS sequence"/>
</dbReference>
<gene>
    <name evidence="2" type="ORF">JZ751_008901</name>
</gene>
<sequence length="117" mass="13292">MLRWSVEEGREEEEEEEEEEEVKGRGIGKRLTIDLSLRLHRPPAAAFFSLRLRKEHERGPTGVRAHVVMASDTVLSSSVWEVPARTTAVNHATHTDACERNVQKRLPGETLDPLLQK</sequence>
<dbReference type="AlphaFoldDB" id="A0A8T2PAN6"/>
<organism evidence="2 3">
    <name type="scientific">Albula glossodonta</name>
    <name type="common">roundjaw bonefish</name>
    <dbReference type="NCBI Taxonomy" id="121402"/>
    <lineage>
        <taxon>Eukaryota</taxon>
        <taxon>Metazoa</taxon>
        <taxon>Chordata</taxon>
        <taxon>Craniata</taxon>
        <taxon>Vertebrata</taxon>
        <taxon>Euteleostomi</taxon>
        <taxon>Actinopterygii</taxon>
        <taxon>Neopterygii</taxon>
        <taxon>Teleostei</taxon>
        <taxon>Albuliformes</taxon>
        <taxon>Albulidae</taxon>
        <taxon>Albula</taxon>
    </lineage>
</organism>
<dbReference type="EMBL" id="JAFBMS010000017">
    <property type="protein sequence ID" value="KAG9345757.1"/>
    <property type="molecule type" value="Genomic_DNA"/>
</dbReference>
<evidence type="ECO:0000313" key="2">
    <source>
        <dbReference type="EMBL" id="KAG9345757.1"/>
    </source>
</evidence>
<reference evidence="2" key="1">
    <citation type="thesis" date="2021" institute="BYU ScholarsArchive" country="Provo, UT, USA">
        <title>Applications of and Algorithms for Genome Assembly and Genomic Analyses with an Emphasis on Marine Teleosts.</title>
        <authorList>
            <person name="Pickett B.D."/>
        </authorList>
    </citation>
    <scope>NUCLEOTIDE SEQUENCE</scope>
    <source>
        <strain evidence="2">HI-2016</strain>
    </source>
</reference>